<proteinExistence type="predicted"/>
<organism evidence="2 3">
    <name type="scientific">Coccidioides posadasii RMSCC 3488</name>
    <dbReference type="NCBI Taxonomy" id="454284"/>
    <lineage>
        <taxon>Eukaryota</taxon>
        <taxon>Fungi</taxon>
        <taxon>Dikarya</taxon>
        <taxon>Ascomycota</taxon>
        <taxon>Pezizomycotina</taxon>
        <taxon>Eurotiomycetes</taxon>
        <taxon>Eurotiomycetidae</taxon>
        <taxon>Onygenales</taxon>
        <taxon>Onygenaceae</taxon>
        <taxon>Coccidioides</taxon>
    </lineage>
</organism>
<feature type="compositionally biased region" description="Basic and acidic residues" evidence="1">
    <location>
        <begin position="67"/>
        <end position="79"/>
    </location>
</feature>
<name>A0A0J6FKE2_COCPO</name>
<dbReference type="EMBL" id="DS268111">
    <property type="protein sequence ID" value="KMM69314.1"/>
    <property type="molecule type" value="Genomic_DNA"/>
</dbReference>
<evidence type="ECO:0000256" key="1">
    <source>
        <dbReference type="SAM" id="MobiDB-lite"/>
    </source>
</evidence>
<dbReference type="Proteomes" id="UP000054567">
    <property type="component" value="Unassembled WGS sequence"/>
</dbReference>
<evidence type="ECO:0000313" key="2">
    <source>
        <dbReference type="EMBL" id="KMM69314.1"/>
    </source>
</evidence>
<accession>A0A0J6FKE2</accession>
<evidence type="ECO:0000313" key="3">
    <source>
        <dbReference type="Proteomes" id="UP000054567"/>
    </source>
</evidence>
<sequence length="139" mass="16162">MDGPDSPEEIRPEWYYGSKACFVLAYSIRLESKALLLLENRPLSPRRHYAFLFGERATGSVASKRTAAGERGRLQERKNRERRRRGQQQLEREPEPMHLDSPSVELMDEAVQQAMMEDYQNRTALHMSQHQATGEKFLL</sequence>
<gene>
    <name evidence="2" type="ORF">CPAG_05632</name>
</gene>
<reference evidence="2 3" key="1">
    <citation type="submission" date="2007-06" db="EMBL/GenBank/DDBJ databases">
        <title>The Genome Sequence of Coccidioides posadasii RMSCC_3488.</title>
        <authorList>
            <consortium name="Coccidioides Genome Resources Consortium"/>
            <consortium name="The Broad Institute Genome Sequencing Platform"/>
            <person name="Henn M.R."/>
            <person name="Sykes S."/>
            <person name="Young S."/>
            <person name="Jaffe D."/>
            <person name="Berlin A."/>
            <person name="Alvarez P."/>
            <person name="Butler J."/>
            <person name="Gnerre S."/>
            <person name="Grabherr M."/>
            <person name="Mauceli E."/>
            <person name="Brockman W."/>
            <person name="Kodira C."/>
            <person name="Alvarado L."/>
            <person name="Zeng Q."/>
            <person name="Crawford M."/>
            <person name="Antoine C."/>
            <person name="Devon K."/>
            <person name="Galgiani J."/>
            <person name="Orsborn K."/>
            <person name="Lewis M.L."/>
            <person name="Nusbaum C."/>
            <person name="Galagan J."/>
            <person name="Birren B."/>
        </authorList>
    </citation>
    <scope>NUCLEOTIDE SEQUENCE [LARGE SCALE GENOMIC DNA]</scope>
    <source>
        <strain evidence="2 3">RMSCC 3488</strain>
    </source>
</reference>
<dbReference type="AlphaFoldDB" id="A0A0J6FKE2"/>
<reference evidence="3" key="3">
    <citation type="journal article" date="2010" name="Genome Res.">
        <title>Population genomic sequencing of Coccidioides fungi reveals recent hybridization and transposon control.</title>
        <authorList>
            <person name="Neafsey D.E."/>
            <person name="Barker B.M."/>
            <person name="Sharpton T.J."/>
            <person name="Stajich J.E."/>
            <person name="Park D.J."/>
            <person name="Whiston E."/>
            <person name="Hung C.-Y."/>
            <person name="McMahan C."/>
            <person name="White J."/>
            <person name="Sykes S."/>
            <person name="Heiman D."/>
            <person name="Young S."/>
            <person name="Zeng Q."/>
            <person name="Abouelleil A."/>
            <person name="Aftuck L."/>
            <person name="Bessette D."/>
            <person name="Brown A."/>
            <person name="FitzGerald M."/>
            <person name="Lui A."/>
            <person name="Macdonald J.P."/>
            <person name="Priest M."/>
            <person name="Orbach M.J."/>
            <person name="Galgiani J.N."/>
            <person name="Kirkland T.N."/>
            <person name="Cole G.T."/>
            <person name="Birren B.W."/>
            <person name="Henn M.R."/>
            <person name="Taylor J.W."/>
            <person name="Rounsley S.D."/>
        </authorList>
    </citation>
    <scope>NUCLEOTIDE SEQUENCE [LARGE SCALE GENOMIC DNA]</scope>
    <source>
        <strain evidence="3">RMSCC 3488</strain>
    </source>
</reference>
<feature type="region of interest" description="Disordered" evidence="1">
    <location>
        <begin position="60"/>
        <end position="103"/>
    </location>
</feature>
<reference evidence="3" key="2">
    <citation type="journal article" date="2009" name="Genome Res.">
        <title>Comparative genomic analyses of the human fungal pathogens Coccidioides and their relatives.</title>
        <authorList>
            <person name="Sharpton T.J."/>
            <person name="Stajich J.E."/>
            <person name="Rounsley S.D."/>
            <person name="Gardner M.J."/>
            <person name="Wortman J.R."/>
            <person name="Jordar V.S."/>
            <person name="Maiti R."/>
            <person name="Kodira C.D."/>
            <person name="Neafsey D.E."/>
            <person name="Zeng Q."/>
            <person name="Hung C.-Y."/>
            <person name="McMahan C."/>
            <person name="Muszewska A."/>
            <person name="Grynberg M."/>
            <person name="Mandel M.A."/>
            <person name="Kellner E.M."/>
            <person name="Barker B.M."/>
            <person name="Galgiani J.N."/>
            <person name="Orbach M.J."/>
            <person name="Kirkland T.N."/>
            <person name="Cole G.T."/>
            <person name="Henn M.R."/>
            <person name="Birren B.W."/>
            <person name="Taylor J.W."/>
        </authorList>
    </citation>
    <scope>NUCLEOTIDE SEQUENCE [LARGE SCALE GENOMIC DNA]</scope>
    <source>
        <strain evidence="3">RMSCC 3488</strain>
    </source>
</reference>
<protein>
    <submittedName>
        <fullName evidence="2">Uncharacterized protein</fullName>
    </submittedName>
</protein>
<dbReference type="VEuPathDB" id="FungiDB:CPAG_05632"/>